<evidence type="ECO:0000313" key="3">
    <source>
        <dbReference type="EMBL" id="RSR49849.1"/>
    </source>
</evidence>
<dbReference type="EMBL" id="WIOC01000015">
    <property type="protein sequence ID" value="MQR50220.1"/>
    <property type="molecule type" value="Genomic_DNA"/>
</dbReference>
<sequence length="64" mass="7923">MELTQNNLQAHFLLHIRSNAWVYKVFIYVKTLFFQPFYLIIYYEQLWFEILVLAVLNSFYLNNK</sequence>
<gene>
    <name evidence="3" type="ORF">EA686_17325</name>
    <name evidence="4" type="ORF">EJ062_13085</name>
    <name evidence="2" type="ORF">F2P40_12990</name>
</gene>
<feature type="transmembrane region" description="Helical" evidence="1">
    <location>
        <begin position="21"/>
        <end position="40"/>
    </location>
</feature>
<organism evidence="3 6">
    <name type="scientific">Acinetobacter baumannii</name>
    <dbReference type="NCBI Taxonomy" id="470"/>
    <lineage>
        <taxon>Bacteria</taxon>
        <taxon>Pseudomonadati</taxon>
        <taxon>Pseudomonadota</taxon>
        <taxon>Gammaproteobacteria</taxon>
        <taxon>Moraxellales</taxon>
        <taxon>Moraxellaceae</taxon>
        <taxon>Acinetobacter</taxon>
        <taxon>Acinetobacter calcoaceticus/baumannii complex</taxon>
    </lineage>
</organism>
<evidence type="ECO:0000313" key="6">
    <source>
        <dbReference type="Proteomes" id="UP000280073"/>
    </source>
</evidence>
<dbReference type="Proteomes" id="UP000461234">
    <property type="component" value="Unassembled WGS sequence"/>
</dbReference>
<keyword evidence="1" id="KW-0812">Transmembrane</keyword>
<reference evidence="4 5" key="2">
    <citation type="submission" date="2018-12" db="EMBL/GenBank/DDBJ databases">
        <title>Draft Genome Sequences Human Pathogenic Acinetobacter baumannii Strains.</title>
        <authorList>
            <person name="Madhi M."/>
            <person name="Ronco T."/>
            <person name="Olsen R.H."/>
            <person name="Hassani A."/>
        </authorList>
    </citation>
    <scope>NUCLEOTIDE SEQUENCE [LARGE SCALE GENOMIC DNA]</scope>
    <source>
        <strain evidence="4 5">AB3</strain>
    </source>
</reference>
<keyword evidence="1" id="KW-0472">Membrane</keyword>
<dbReference type="AlphaFoldDB" id="A0A3B0HLJ5"/>
<name>A0A3B0HLJ5_ACIBA</name>
<comment type="caution">
    <text evidence="3">The sequence shown here is derived from an EMBL/GenBank/DDBJ whole genome shotgun (WGS) entry which is preliminary data.</text>
</comment>
<protein>
    <submittedName>
        <fullName evidence="3">Uncharacterized protein</fullName>
    </submittedName>
</protein>
<accession>A0A3B0HLJ5</accession>
<keyword evidence="1" id="KW-1133">Transmembrane helix</keyword>
<feature type="transmembrane region" description="Helical" evidence="1">
    <location>
        <begin position="46"/>
        <end position="62"/>
    </location>
</feature>
<evidence type="ECO:0000313" key="5">
    <source>
        <dbReference type="Proteomes" id="UP000268239"/>
    </source>
</evidence>
<evidence type="ECO:0000313" key="7">
    <source>
        <dbReference type="Proteomes" id="UP000461234"/>
    </source>
</evidence>
<dbReference type="Proteomes" id="UP000280073">
    <property type="component" value="Unassembled WGS sequence"/>
</dbReference>
<evidence type="ECO:0000313" key="4">
    <source>
        <dbReference type="EMBL" id="RTQ75200.1"/>
    </source>
</evidence>
<reference evidence="2 7" key="3">
    <citation type="submission" date="2019-10" db="EMBL/GenBank/DDBJ databases">
        <title>Genetic environment of the oxa23 gene and comparative analysis of carbapenem resistant Acinetobacter baumannii isolates belonging to global clone 1, lineage 2 recovered in a burns hospital outbreak in 2012-2013.</title>
        <authorList>
            <person name="Douraghi M."/>
            <person name="Aris P."/>
            <person name="Kenyon J."/>
            <person name="Hamidian M."/>
        </authorList>
    </citation>
    <scope>NUCLEOTIDE SEQUENCE [LARGE SCALE GENOMIC DNA]</scope>
    <source>
        <strain evidence="2 7">ABS103</strain>
    </source>
</reference>
<proteinExistence type="predicted"/>
<dbReference type="EMBL" id="RXLU01000076">
    <property type="protein sequence ID" value="RTQ75200.1"/>
    <property type="molecule type" value="Genomic_DNA"/>
</dbReference>
<evidence type="ECO:0000313" key="2">
    <source>
        <dbReference type="EMBL" id="MQR50220.1"/>
    </source>
</evidence>
<dbReference type="Proteomes" id="UP000268239">
    <property type="component" value="Unassembled WGS sequence"/>
</dbReference>
<evidence type="ECO:0000256" key="1">
    <source>
        <dbReference type="SAM" id="Phobius"/>
    </source>
</evidence>
<reference evidence="3 6" key="1">
    <citation type="submission" date="2018-10" db="EMBL/GenBank/DDBJ databases">
        <title>GWAS and RNA-Seq identify cryptic mechanisms of antimicrobial resistance in Acinetobacter baumannii.</title>
        <authorList>
            <person name="Sahl J.W."/>
        </authorList>
    </citation>
    <scope>NUCLEOTIDE SEQUENCE [LARGE SCALE GENOMIC DNA]</scope>
    <source>
        <strain evidence="3 6">TG28175</strain>
    </source>
</reference>
<dbReference type="EMBL" id="RFDI01001044">
    <property type="protein sequence ID" value="RSR49849.1"/>
    <property type="molecule type" value="Genomic_DNA"/>
</dbReference>